<dbReference type="EC" id="1.1.1.346" evidence="2"/>
<evidence type="ECO:0000259" key="1">
    <source>
        <dbReference type="Pfam" id="PF00248"/>
    </source>
</evidence>
<dbReference type="InterPro" id="IPR018170">
    <property type="entry name" value="Aldo/ket_reductase_CS"/>
</dbReference>
<reference evidence="2" key="1">
    <citation type="submission" date="2023-07" db="EMBL/GenBank/DDBJ databases">
        <title>Genomic Encyclopedia of Type Strains, Phase IV (KMG-IV): sequencing the most valuable type-strain genomes for metagenomic binning, comparative biology and taxonomic classification.</title>
        <authorList>
            <person name="Goeker M."/>
        </authorList>
    </citation>
    <scope>NUCLEOTIDE SEQUENCE [LARGE SCALE GENOMIC DNA]</scope>
    <source>
        <strain evidence="2">DSM 21204</strain>
    </source>
</reference>
<keyword evidence="2" id="KW-0560">Oxidoreductase</keyword>
<dbReference type="InterPro" id="IPR023210">
    <property type="entry name" value="NADP_OxRdtase_dom"/>
</dbReference>
<dbReference type="Gene3D" id="3.20.20.100">
    <property type="entry name" value="NADP-dependent oxidoreductase domain"/>
    <property type="match status" value="1"/>
</dbReference>
<keyword evidence="3" id="KW-1185">Reference proteome</keyword>
<dbReference type="PANTHER" id="PTHR11732">
    <property type="entry name" value="ALDO/KETO REDUCTASE"/>
    <property type="match status" value="1"/>
</dbReference>
<dbReference type="InterPro" id="IPR036812">
    <property type="entry name" value="NAD(P)_OxRdtase_dom_sf"/>
</dbReference>
<gene>
    <name evidence="2" type="ORF">J2Z62_000773</name>
</gene>
<proteinExistence type="predicted"/>
<dbReference type="EMBL" id="JAUSWO010000001">
    <property type="protein sequence ID" value="MDQ0514335.1"/>
    <property type="molecule type" value="Genomic_DNA"/>
</dbReference>
<dbReference type="Pfam" id="PF00248">
    <property type="entry name" value="Aldo_ket_red"/>
    <property type="match status" value="1"/>
</dbReference>
<sequence length="325" mass="37211">MNIQNQSGLLGFGTYQMQEDSLEKWVEIIETAYQSKYAYIDTAKYYKNEAMIGQALELLRTKYGPDFHFPVQTKIWPGNYPKARAAVLDSLKKLRLEQLDSVLLHWPSPNFAQDLVAWEALIQLQKEGLIKSIGVSNYPVAMLGFFAKITGVMPATNQLQYSLYNQEYDLQAFKNLNVHVQAWRPLTDSLTQLHQDSLVNVMAQKYKTTPPGIALAFVKAQNVDVIVKSVNPHRIKANAEAYFNVNLATEDLEELVTTAVQKPNRFFWTPYLQPLGPTAEQQLLSQMTHLQKCNNSWTHWLRYPIYWSQIAIAATGIHRNKTTKK</sequence>
<dbReference type="RefSeq" id="WP_256547787.1">
    <property type="nucleotide sequence ID" value="NZ_CP101809.1"/>
</dbReference>
<feature type="domain" description="NADP-dependent oxidoreductase" evidence="1">
    <location>
        <begin position="10"/>
        <end position="255"/>
    </location>
</feature>
<accession>A0ABU0M0G5</accession>
<evidence type="ECO:0000313" key="2">
    <source>
        <dbReference type="EMBL" id="MDQ0514335.1"/>
    </source>
</evidence>
<dbReference type="PROSITE" id="PS00062">
    <property type="entry name" value="ALDOKETO_REDUCTASE_2"/>
    <property type="match status" value="1"/>
</dbReference>
<comment type="caution">
    <text evidence="2">The sequence shown here is derived from an EMBL/GenBank/DDBJ whole genome shotgun (WGS) entry which is preliminary data.</text>
</comment>
<name>A0ABU0M0G5_9BACT</name>
<dbReference type="Proteomes" id="UP001240643">
    <property type="component" value="Unassembled WGS sequence"/>
</dbReference>
<dbReference type="PROSITE" id="PS00063">
    <property type="entry name" value="ALDOKETO_REDUCTASE_3"/>
    <property type="match status" value="1"/>
</dbReference>
<dbReference type="GO" id="GO:0016491">
    <property type="term" value="F:oxidoreductase activity"/>
    <property type="evidence" value="ECO:0007669"/>
    <property type="project" value="UniProtKB-KW"/>
</dbReference>
<evidence type="ECO:0000313" key="3">
    <source>
        <dbReference type="Proteomes" id="UP001240643"/>
    </source>
</evidence>
<protein>
    <submittedName>
        <fullName evidence="2">2,5-diketo-D-gluconate reductase A</fullName>
        <ecNumber evidence="2">1.1.1.346</ecNumber>
    </submittedName>
</protein>
<dbReference type="InterPro" id="IPR020471">
    <property type="entry name" value="AKR"/>
</dbReference>
<dbReference type="CDD" id="cd19071">
    <property type="entry name" value="AKR_AKR1-5-like"/>
    <property type="match status" value="1"/>
</dbReference>
<dbReference type="SUPFAM" id="SSF51430">
    <property type="entry name" value="NAD(P)-linked oxidoreductase"/>
    <property type="match status" value="1"/>
</dbReference>
<organism evidence="2 3">
    <name type="scientific">Mycoplasmoides fastidiosum</name>
    <dbReference type="NCBI Taxonomy" id="92758"/>
    <lineage>
        <taxon>Bacteria</taxon>
        <taxon>Bacillati</taxon>
        <taxon>Mycoplasmatota</taxon>
        <taxon>Mycoplasmoidales</taxon>
        <taxon>Mycoplasmoidaceae</taxon>
        <taxon>Mycoplasmoides</taxon>
    </lineage>
</organism>
<dbReference type="PRINTS" id="PR00069">
    <property type="entry name" value="ALDKETRDTASE"/>
</dbReference>